<evidence type="ECO:0000313" key="2">
    <source>
        <dbReference type="Proteomes" id="UP001162483"/>
    </source>
</evidence>
<sequence length="76" mass="8658">MHLLDAYFKYACNMYNQRSPLRMDEVSRVRNLLPLDGVQPSECLLDIQGSVPAREGNSLLWVLWDTAANFRGCALN</sequence>
<comment type="caution">
    <text evidence="1">The sequence shown here is derived from an EMBL/GenBank/DDBJ whole genome shotgun (WGS) entry which is preliminary data.</text>
</comment>
<proteinExistence type="predicted"/>
<name>A0ABN9GX95_9NEOB</name>
<gene>
    <name evidence="1" type="ORF">SPARVUS_LOCUS15006152</name>
</gene>
<dbReference type="Proteomes" id="UP001162483">
    <property type="component" value="Unassembled WGS sequence"/>
</dbReference>
<accession>A0ABN9GX95</accession>
<feature type="non-terminal residue" evidence="1">
    <location>
        <position position="76"/>
    </location>
</feature>
<organism evidence="1 2">
    <name type="scientific">Staurois parvus</name>
    <dbReference type="NCBI Taxonomy" id="386267"/>
    <lineage>
        <taxon>Eukaryota</taxon>
        <taxon>Metazoa</taxon>
        <taxon>Chordata</taxon>
        <taxon>Craniata</taxon>
        <taxon>Vertebrata</taxon>
        <taxon>Euteleostomi</taxon>
        <taxon>Amphibia</taxon>
        <taxon>Batrachia</taxon>
        <taxon>Anura</taxon>
        <taxon>Neobatrachia</taxon>
        <taxon>Ranoidea</taxon>
        <taxon>Ranidae</taxon>
        <taxon>Staurois</taxon>
    </lineage>
</organism>
<evidence type="ECO:0000313" key="1">
    <source>
        <dbReference type="EMBL" id="CAI9614099.1"/>
    </source>
</evidence>
<dbReference type="EMBL" id="CATNWA010019609">
    <property type="protein sequence ID" value="CAI9614099.1"/>
    <property type="molecule type" value="Genomic_DNA"/>
</dbReference>
<keyword evidence="2" id="KW-1185">Reference proteome</keyword>
<reference evidence="1" key="1">
    <citation type="submission" date="2023-05" db="EMBL/GenBank/DDBJ databases">
        <authorList>
            <person name="Stuckert A."/>
        </authorList>
    </citation>
    <scope>NUCLEOTIDE SEQUENCE</scope>
</reference>
<protein>
    <submittedName>
        <fullName evidence="1">Uncharacterized protein</fullName>
    </submittedName>
</protein>